<accession>A0ACC2TMU8</accession>
<name>A0ACC2TMU8_9FUNG</name>
<protein>
    <submittedName>
        <fullName evidence="1">Uncharacterized protein</fullName>
    </submittedName>
</protein>
<reference evidence="1" key="1">
    <citation type="submission" date="2022-04" db="EMBL/GenBank/DDBJ databases">
        <title>Genome of the entomopathogenic fungus Entomophthora muscae.</title>
        <authorList>
            <person name="Elya C."/>
            <person name="Lovett B.R."/>
            <person name="Lee E."/>
            <person name="Macias A.M."/>
            <person name="Hajek A.E."/>
            <person name="De Bivort B.L."/>
            <person name="Kasson M.T."/>
            <person name="De Fine Licht H.H."/>
            <person name="Stajich J.E."/>
        </authorList>
    </citation>
    <scope>NUCLEOTIDE SEQUENCE</scope>
    <source>
        <strain evidence="1">Berkeley</strain>
    </source>
</reference>
<organism evidence="1 2">
    <name type="scientific">Entomophthora muscae</name>
    <dbReference type="NCBI Taxonomy" id="34485"/>
    <lineage>
        <taxon>Eukaryota</taxon>
        <taxon>Fungi</taxon>
        <taxon>Fungi incertae sedis</taxon>
        <taxon>Zoopagomycota</taxon>
        <taxon>Entomophthoromycotina</taxon>
        <taxon>Entomophthoromycetes</taxon>
        <taxon>Entomophthorales</taxon>
        <taxon>Entomophthoraceae</taxon>
        <taxon>Entomophthora</taxon>
    </lineage>
</organism>
<gene>
    <name evidence="1" type="ORF">DSO57_1030859</name>
</gene>
<proteinExistence type="predicted"/>
<sequence length="107" mass="11331">MTLPLGRQTIPLPGSTSSLLKVKGTTLGCIKAAKGHAIQPPSTFPCAQGKPGQYQTQAAQHRAGRVCQHKRAIRPPPLCLYPLVGRPFRSQAVPAACSRLKAQPLGV</sequence>
<evidence type="ECO:0000313" key="2">
    <source>
        <dbReference type="Proteomes" id="UP001165960"/>
    </source>
</evidence>
<comment type="caution">
    <text evidence="1">The sequence shown here is derived from an EMBL/GenBank/DDBJ whole genome shotgun (WGS) entry which is preliminary data.</text>
</comment>
<keyword evidence="2" id="KW-1185">Reference proteome</keyword>
<dbReference type="Proteomes" id="UP001165960">
    <property type="component" value="Unassembled WGS sequence"/>
</dbReference>
<dbReference type="EMBL" id="QTSX02002346">
    <property type="protein sequence ID" value="KAJ9075944.1"/>
    <property type="molecule type" value="Genomic_DNA"/>
</dbReference>
<evidence type="ECO:0000313" key="1">
    <source>
        <dbReference type="EMBL" id="KAJ9075944.1"/>
    </source>
</evidence>